<accession>A0ABU7G6G5</accession>
<evidence type="ECO:0000313" key="3">
    <source>
        <dbReference type="EMBL" id="MEE1674754.1"/>
    </source>
</evidence>
<sequence length="352" mass="39818">MKIRFNKAGETKPTEKSGFKVNYAQAKRGGYRVRWYILLALILSPLAILVWFFGKDLAFVRADGILTMNPLIINAPIDGKITELWVNDEQIVNANQALLSFSIATLSAQKALLKDDIAKLEQGLAQINDGVKRNLSSSLLSAQKNLKQHQEFEQEYRQYQEQGLMSLDEVATLQNQYFSAEQGVFKVQQQLSQEQERMLAGPAQQWRNQLRLQVLELQQQIDQRTLTAPYQTKVSEMMVQVGQYVEKGTPLLILAGRNQPEVQVYLPPKYIEYGQLGRTATVTLPNGEDYLAEVLRGTEIAQKIPDILSGPFEGAEPALKVSLSVPKRLKQQIVEGMPVSVRFHYVNRDLNK</sequence>
<evidence type="ECO:0000256" key="2">
    <source>
        <dbReference type="SAM" id="Phobius"/>
    </source>
</evidence>
<organism evidence="3 4">
    <name type="scientific">Agarivorans aestuarii</name>
    <dbReference type="NCBI Taxonomy" id="1563703"/>
    <lineage>
        <taxon>Bacteria</taxon>
        <taxon>Pseudomonadati</taxon>
        <taxon>Pseudomonadota</taxon>
        <taxon>Gammaproteobacteria</taxon>
        <taxon>Alteromonadales</taxon>
        <taxon>Alteromonadaceae</taxon>
        <taxon>Agarivorans</taxon>
    </lineage>
</organism>
<reference evidence="4" key="1">
    <citation type="submission" date="2023-07" db="EMBL/GenBank/DDBJ databases">
        <title>Draft genome sequence of Agarivorans aestuarii strain ZMCS4, a CAZymes producing bacteria isolated from the marine brown algae Clodostephus spongiosus.</title>
        <authorList>
            <person name="Lorente B."/>
            <person name="Cabral C."/>
            <person name="Frias J."/>
            <person name="Faria J."/>
            <person name="Toubarro D."/>
        </authorList>
    </citation>
    <scope>NUCLEOTIDE SEQUENCE [LARGE SCALE GENOMIC DNA]</scope>
    <source>
        <strain evidence="4">ZMCS4</strain>
    </source>
</reference>
<dbReference type="RefSeq" id="WP_329775801.1">
    <property type="nucleotide sequence ID" value="NZ_JAYDYW010000009.1"/>
</dbReference>
<keyword evidence="1" id="KW-0175">Coiled coil</keyword>
<evidence type="ECO:0000256" key="1">
    <source>
        <dbReference type="SAM" id="Coils"/>
    </source>
</evidence>
<dbReference type="Proteomes" id="UP001310248">
    <property type="component" value="Unassembled WGS sequence"/>
</dbReference>
<dbReference type="EMBL" id="JAYDYW010000009">
    <property type="protein sequence ID" value="MEE1674754.1"/>
    <property type="molecule type" value="Genomic_DNA"/>
</dbReference>
<feature type="coiled-coil region" evidence="1">
    <location>
        <begin position="103"/>
        <end position="162"/>
    </location>
</feature>
<proteinExistence type="predicted"/>
<feature type="transmembrane region" description="Helical" evidence="2">
    <location>
        <begin position="35"/>
        <end position="54"/>
    </location>
</feature>
<name>A0ABU7G6G5_9ALTE</name>
<keyword evidence="2" id="KW-1133">Transmembrane helix</keyword>
<dbReference type="Gene3D" id="2.40.50.100">
    <property type="match status" value="1"/>
</dbReference>
<dbReference type="InterPro" id="IPR050739">
    <property type="entry name" value="MFP"/>
</dbReference>
<dbReference type="Gene3D" id="1.10.287.470">
    <property type="entry name" value="Helix hairpin bin"/>
    <property type="match status" value="1"/>
</dbReference>
<dbReference type="Gene3D" id="2.40.30.170">
    <property type="match status" value="1"/>
</dbReference>
<keyword evidence="2" id="KW-0812">Transmembrane</keyword>
<dbReference type="PANTHER" id="PTHR30386">
    <property type="entry name" value="MEMBRANE FUSION SUBUNIT OF EMRAB-TOLC MULTIDRUG EFFLUX PUMP"/>
    <property type="match status" value="1"/>
</dbReference>
<keyword evidence="2" id="KW-0472">Membrane</keyword>
<comment type="caution">
    <text evidence="3">The sequence shown here is derived from an EMBL/GenBank/DDBJ whole genome shotgun (WGS) entry which is preliminary data.</text>
</comment>
<evidence type="ECO:0000313" key="4">
    <source>
        <dbReference type="Proteomes" id="UP001310248"/>
    </source>
</evidence>
<dbReference type="PANTHER" id="PTHR30386:SF28">
    <property type="entry name" value="EXPORTED PROTEIN"/>
    <property type="match status" value="1"/>
</dbReference>
<keyword evidence="4" id="KW-1185">Reference proteome</keyword>
<protein>
    <submittedName>
        <fullName evidence="3">HlyD family efflux transporter periplasmic adaptor subunit</fullName>
    </submittedName>
</protein>
<gene>
    <name evidence="3" type="ORF">SNR37_004198</name>
</gene>